<evidence type="ECO:0000313" key="1">
    <source>
        <dbReference type="EMBL" id="KAJ3215597.1"/>
    </source>
</evidence>
<comment type="caution">
    <text evidence="1">The sequence shown here is derived from an EMBL/GenBank/DDBJ whole genome shotgun (WGS) entry which is preliminary data.</text>
</comment>
<keyword evidence="2" id="KW-1185">Reference proteome</keyword>
<evidence type="ECO:0000313" key="2">
    <source>
        <dbReference type="Proteomes" id="UP001211065"/>
    </source>
</evidence>
<sequence>MPFYYKKWHAEERKRKRKSSKWKEGQLAMEVDPDATLKSLVDPDEQKYLSLIVQDSEALRLYMGKNFEQNLLSVSINNHLEAIAVERNENISVDTGLNDKCTNSVFCHAEDDIALTNYITINSEVMLYNIPSEDLLTLDESNRFDEPIASFNMNSNTKKISADVVKLNNVSNENPRVSNGTFNSDLSDVILPETTFLGKEAKIKEAEEEFINNFNDLIQCNLIEKKKLLHEQLMIDTESAKLLNSEDFGKKKNQGDIIKKTSFSSIKRAFGHNKI</sequence>
<name>A0AAD5U035_9FUNG</name>
<reference evidence="1" key="1">
    <citation type="submission" date="2020-05" db="EMBL/GenBank/DDBJ databases">
        <title>Phylogenomic resolution of chytrid fungi.</title>
        <authorList>
            <person name="Stajich J.E."/>
            <person name="Amses K."/>
            <person name="Simmons R."/>
            <person name="Seto K."/>
            <person name="Myers J."/>
            <person name="Bonds A."/>
            <person name="Quandt C.A."/>
            <person name="Barry K."/>
            <person name="Liu P."/>
            <person name="Grigoriev I."/>
            <person name="Longcore J.E."/>
            <person name="James T.Y."/>
        </authorList>
    </citation>
    <scope>NUCLEOTIDE SEQUENCE</scope>
    <source>
        <strain evidence="1">JEL0476</strain>
    </source>
</reference>
<organism evidence="1 2">
    <name type="scientific">Clydaea vesicula</name>
    <dbReference type="NCBI Taxonomy" id="447962"/>
    <lineage>
        <taxon>Eukaryota</taxon>
        <taxon>Fungi</taxon>
        <taxon>Fungi incertae sedis</taxon>
        <taxon>Chytridiomycota</taxon>
        <taxon>Chytridiomycota incertae sedis</taxon>
        <taxon>Chytridiomycetes</taxon>
        <taxon>Lobulomycetales</taxon>
        <taxon>Lobulomycetaceae</taxon>
        <taxon>Clydaea</taxon>
    </lineage>
</organism>
<dbReference type="Proteomes" id="UP001211065">
    <property type="component" value="Unassembled WGS sequence"/>
</dbReference>
<proteinExistence type="predicted"/>
<dbReference type="EMBL" id="JADGJW010000532">
    <property type="protein sequence ID" value="KAJ3215597.1"/>
    <property type="molecule type" value="Genomic_DNA"/>
</dbReference>
<protein>
    <submittedName>
        <fullName evidence="1">Uncharacterized protein</fullName>
    </submittedName>
</protein>
<dbReference type="AlphaFoldDB" id="A0AAD5U035"/>
<accession>A0AAD5U035</accession>
<gene>
    <name evidence="1" type="ORF">HK099_006289</name>
</gene>